<reference evidence="2" key="1">
    <citation type="journal article" date="2019" name="Int. J. Syst. Evol. Microbiol.">
        <title>The Global Catalogue of Microorganisms (GCM) 10K type strain sequencing project: providing services to taxonomists for standard genome sequencing and annotation.</title>
        <authorList>
            <consortium name="The Broad Institute Genomics Platform"/>
            <consortium name="The Broad Institute Genome Sequencing Center for Infectious Disease"/>
            <person name="Wu L."/>
            <person name="Ma J."/>
        </authorList>
    </citation>
    <scope>NUCLEOTIDE SEQUENCE [LARGE SCALE GENOMIC DNA]</scope>
    <source>
        <strain evidence="2">CGMCC 1.12942</strain>
    </source>
</reference>
<evidence type="ECO:0000313" key="1">
    <source>
        <dbReference type="EMBL" id="MFC7441106.1"/>
    </source>
</evidence>
<protein>
    <submittedName>
        <fullName evidence="1">Uncharacterized protein</fullName>
    </submittedName>
</protein>
<dbReference type="RefSeq" id="WP_379864398.1">
    <property type="nucleotide sequence ID" value="NZ_JBHTBW010000020.1"/>
</dbReference>
<sequence>MLLFERKVVPFISAIGLSFSLILSSWGSVNAEESTPDGLPTPTDSETIAVYEVENGQIVREVSIEEYQAIQETPAGNYTANNSVTTRDVNGAVAIYRQDVRTTSRQAVGRVSRIVENKTSSPATYSISYSATRGVTYSVSVSGLDVQAIKNTLGASWTIQRSVTDNATLTVKPGYRGWWHFDANVNVSKGYLTKIGQGGVVISKRYITTTSPRTVSGMLDGWLVAKQSKL</sequence>
<comment type="caution">
    <text evidence="1">The sequence shown here is derived from an EMBL/GenBank/DDBJ whole genome shotgun (WGS) entry which is preliminary data.</text>
</comment>
<dbReference type="Proteomes" id="UP001596500">
    <property type="component" value="Unassembled WGS sequence"/>
</dbReference>
<proteinExistence type="predicted"/>
<keyword evidence="2" id="KW-1185">Reference proteome</keyword>
<dbReference type="EMBL" id="JBHTBW010000020">
    <property type="protein sequence ID" value="MFC7441106.1"/>
    <property type="molecule type" value="Genomic_DNA"/>
</dbReference>
<accession>A0ABW2RJE0</accession>
<organism evidence="1 2">
    <name type="scientific">Laceyella putida</name>
    <dbReference type="NCBI Taxonomy" id="110101"/>
    <lineage>
        <taxon>Bacteria</taxon>
        <taxon>Bacillati</taxon>
        <taxon>Bacillota</taxon>
        <taxon>Bacilli</taxon>
        <taxon>Bacillales</taxon>
        <taxon>Thermoactinomycetaceae</taxon>
        <taxon>Laceyella</taxon>
    </lineage>
</organism>
<name>A0ABW2RJE0_9BACL</name>
<evidence type="ECO:0000313" key="2">
    <source>
        <dbReference type="Proteomes" id="UP001596500"/>
    </source>
</evidence>
<gene>
    <name evidence="1" type="ORF">ACFQNG_08050</name>
</gene>